<feature type="compositionally biased region" description="Low complexity" evidence="8">
    <location>
        <begin position="418"/>
        <end position="428"/>
    </location>
</feature>
<protein>
    <recommendedName>
        <fullName evidence="4">COP9 signalosome complex subunit 4</fullName>
    </recommendedName>
</protein>
<dbReference type="SUPFAM" id="SSF46785">
    <property type="entry name" value="Winged helix' DNA-binding domain"/>
    <property type="match status" value="1"/>
</dbReference>
<dbReference type="InterPro" id="IPR036390">
    <property type="entry name" value="WH_DNA-bd_sf"/>
</dbReference>
<sequence length="610" mass="64065">MAPSLDSFQSDLANIAGQPATARSDAYISLYASVAQLPESELPSSSLERLTSSYLDAAAFSDLNSSGGGLIVGRTVLSAFHKLLSDATQTSSQPAKEDDGGDAVMSGAGEGGNSSSKNRAIDYSDTCINLVEDALERLQPKILSFEEQATQLRILLSSILESEHDWIKAAQALQGISLDGGSGQRTISALFRLRTYMRIVRLLLEGDDPVQADVYLKRASLLIHSVPGASSRNFGTLDTSAAENAAAEASAARSDASGTEQVTKEAIQEGRELSLHFQLCQARIYDSQKRFAEAAMRFHKLSYVAEVDPADRDLMLSAAVTAAILAPAGVTRSRILGTLIRDERTANLPPHQYAILTKVFLQQIVRPKEMAAFEQMLAPHQKAILIPTANEKAMLAVASAASASASTADTEMAGEGQASNASSSTSSARHAPRTVLERAILEHNLLAASKIYTTITLRGLGSLLDISPFGAETMARRMIKERRLIAEIDQVEGVLIFLAHGADVGDGSAGTGTGAAEGEAGAEEARRNAGVTTSPLADIGGVVGGDADSGPGADQRSVYTRRWDVQIGRTASALEDVFQRISKMGGLVGEAVNVSSAATEAAASSTSAPA</sequence>
<evidence type="ECO:0000313" key="11">
    <source>
        <dbReference type="EMBL" id="KAK0556828.1"/>
    </source>
</evidence>
<dbReference type="PANTHER" id="PTHR10855">
    <property type="entry name" value="26S PROTEASOME NON-ATPASE REGULATORY SUBUNIT 12/COP9 SIGNALOSOME COMPLEX SUBUNIT 4"/>
    <property type="match status" value="1"/>
</dbReference>
<accession>A0AAN6GV46</accession>
<proteinExistence type="inferred from homology"/>
<evidence type="ECO:0000256" key="1">
    <source>
        <dbReference type="ARBA" id="ARBA00004123"/>
    </source>
</evidence>
<keyword evidence="5" id="KW-0963">Cytoplasm</keyword>
<feature type="compositionally biased region" description="Low complexity" evidence="8">
    <location>
        <begin position="537"/>
        <end position="554"/>
    </location>
</feature>
<feature type="region of interest" description="Disordered" evidence="8">
    <location>
        <begin position="408"/>
        <end position="430"/>
    </location>
</feature>
<evidence type="ECO:0000259" key="10">
    <source>
        <dbReference type="Pfam" id="PF22241"/>
    </source>
</evidence>
<dbReference type="PANTHER" id="PTHR10855:SF2">
    <property type="entry name" value="COP9 SIGNALOSOME COMPLEX SUBUNIT 4"/>
    <property type="match status" value="1"/>
</dbReference>
<dbReference type="GO" id="GO:0008180">
    <property type="term" value="C:COP9 signalosome"/>
    <property type="evidence" value="ECO:0007669"/>
    <property type="project" value="UniProtKB-KW"/>
</dbReference>
<keyword evidence="12" id="KW-1185">Reference proteome</keyword>
<dbReference type="InterPro" id="IPR036388">
    <property type="entry name" value="WH-like_DNA-bd_sf"/>
</dbReference>
<evidence type="ECO:0000256" key="6">
    <source>
        <dbReference type="ARBA" id="ARBA00022790"/>
    </source>
</evidence>
<organism evidence="11 12">
    <name type="scientific">Tilletia horrida</name>
    <dbReference type="NCBI Taxonomy" id="155126"/>
    <lineage>
        <taxon>Eukaryota</taxon>
        <taxon>Fungi</taxon>
        <taxon>Dikarya</taxon>
        <taxon>Basidiomycota</taxon>
        <taxon>Ustilaginomycotina</taxon>
        <taxon>Exobasidiomycetes</taxon>
        <taxon>Tilletiales</taxon>
        <taxon>Tilletiaceae</taxon>
        <taxon>Tilletia</taxon>
    </lineage>
</organism>
<name>A0AAN6GV46_9BASI</name>
<feature type="domain" description="PSMD12/CSN4-like N-terminal" evidence="10">
    <location>
        <begin position="128"/>
        <end position="225"/>
    </location>
</feature>
<evidence type="ECO:0000256" key="5">
    <source>
        <dbReference type="ARBA" id="ARBA00022490"/>
    </source>
</evidence>
<evidence type="ECO:0000256" key="8">
    <source>
        <dbReference type="SAM" id="MobiDB-lite"/>
    </source>
</evidence>
<dbReference type="EMBL" id="JAPDMZ010000010">
    <property type="protein sequence ID" value="KAK0556828.1"/>
    <property type="molecule type" value="Genomic_DNA"/>
</dbReference>
<keyword evidence="7" id="KW-0539">Nucleus</keyword>
<feature type="region of interest" description="Disordered" evidence="8">
    <location>
        <begin position="536"/>
        <end position="555"/>
    </location>
</feature>
<feature type="region of interest" description="Disordered" evidence="8">
    <location>
        <begin position="507"/>
        <end position="531"/>
    </location>
</feature>
<dbReference type="InterPro" id="IPR054559">
    <property type="entry name" value="PSMD12-CSN4-like_N"/>
</dbReference>
<comment type="similarity">
    <text evidence="3">Belongs to the CSN4 family.</text>
</comment>
<evidence type="ECO:0000256" key="2">
    <source>
        <dbReference type="ARBA" id="ARBA00004496"/>
    </source>
</evidence>
<evidence type="ECO:0000256" key="3">
    <source>
        <dbReference type="ARBA" id="ARBA00010417"/>
    </source>
</evidence>
<dbReference type="Gene3D" id="1.10.10.10">
    <property type="entry name" value="Winged helix-like DNA-binding domain superfamily/Winged helix DNA-binding domain"/>
    <property type="match status" value="1"/>
</dbReference>
<evidence type="ECO:0000256" key="4">
    <source>
        <dbReference type="ARBA" id="ARBA00014881"/>
    </source>
</evidence>
<evidence type="ECO:0000313" key="12">
    <source>
        <dbReference type="Proteomes" id="UP001176517"/>
    </source>
</evidence>
<comment type="subcellular location">
    <subcellularLocation>
        <location evidence="2">Cytoplasm</location>
    </subcellularLocation>
    <subcellularLocation>
        <location evidence="1">Nucleus</location>
    </subcellularLocation>
</comment>
<gene>
    <name evidence="11" type="ORF">OC846_000855</name>
</gene>
<feature type="region of interest" description="Disordered" evidence="8">
    <location>
        <begin position="88"/>
        <end position="117"/>
    </location>
</feature>
<dbReference type="InterPro" id="IPR000717">
    <property type="entry name" value="PCI_dom"/>
</dbReference>
<keyword evidence="6" id="KW-0736">Signalosome</keyword>
<dbReference type="Proteomes" id="UP001176517">
    <property type="component" value="Unassembled WGS sequence"/>
</dbReference>
<dbReference type="Pfam" id="PF22241">
    <property type="entry name" value="PSMD12-CSN4_N"/>
    <property type="match status" value="1"/>
</dbReference>
<evidence type="ECO:0000256" key="7">
    <source>
        <dbReference type="ARBA" id="ARBA00023242"/>
    </source>
</evidence>
<dbReference type="Pfam" id="PF01399">
    <property type="entry name" value="PCI"/>
    <property type="match status" value="1"/>
</dbReference>
<reference evidence="11" key="1">
    <citation type="journal article" date="2023" name="PhytoFront">
        <title>Draft Genome Resources of Seven Strains of Tilletia horrida, Causal Agent of Kernel Smut of Rice.</title>
        <authorList>
            <person name="Khanal S."/>
            <person name="Antony Babu S."/>
            <person name="Zhou X.G."/>
        </authorList>
    </citation>
    <scope>NUCLEOTIDE SEQUENCE</scope>
    <source>
        <strain evidence="11">TX6</strain>
    </source>
</reference>
<dbReference type="AlphaFoldDB" id="A0AAN6GV46"/>
<comment type="caution">
    <text evidence="11">The sequence shown here is derived from an EMBL/GenBank/DDBJ whole genome shotgun (WGS) entry which is preliminary data.</text>
</comment>
<dbReference type="InterPro" id="IPR040134">
    <property type="entry name" value="PSMD12/CSN4"/>
</dbReference>
<feature type="domain" description="PCI" evidence="9">
    <location>
        <begin position="435"/>
        <end position="497"/>
    </location>
</feature>
<evidence type="ECO:0000259" key="9">
    <source>
        <dbReference type="Pfam" id="PF01399"/>
    </source>
</evidence>
<dbReference type="GO" id="GO:0005829">
    <property type="term" value="C:cytosol"/>
    <property type="evidence" value="ECO:0007669"/>
    <property type="project" value="TreeGrafter"/>
</dbReference>